<dbReference type="GO" id="GO:0003697">
    <property type="term" value="F:single-stranded DNA binding"/>
    <property type="evidence" value="ECO:0007669"/>
    <property type="project" value="InterPro"/>
</dbReference>
<feature type="domain" description="Polyvalent protein metallopeptidase" evidence="2">
    <location>
        <begin position="189"/>
        <end position="306"/>
    </location>
</feature>
<dbReference type="EMBL" id="FNIW01000010">
    <property type="protein sequence ID" value="SDO12537.1"/>
    <property type="molecule type" value="Genomic_DNA"/>
</dbReference>
<evidence type="ECO:0000313" key="3">
    <source>
        <dbReference type="EMBL" id="SDO12537.1"/>
    </source>
</evidence>
<dbReference type="AlphaFoldDB" id="A0A1H0H035"/>
<sequence length="333" mass="38061">MKSELVVEKFADMIIERMKQMKASDWKKGWIGTTFGDMPINLRGSEYNGTNSFLLLLLSSMNDWKYPVFATFHQIKELGGNINKGAESFPVLYWRLIYKKADGTKVENIDDMSMEERKQCTYYPVLKSYNVFNISQTNLEEAAPKVIEKLKKKFQVAEPPTDTFGMYENADIDDMLSGQKWLCPIHYQKPSNEAFYRPSKDEIHVPMKTQFYDSSSDEAKYLSGMRFYDVLLHEMAHSTGHESRLARGKGNAFASKEYAKEELVAELSAAIIGQVLGFDPKLMDNNACYLDSWISALHKEPKFIVSVLADVNKAVQMILEVVSKEKVELVKMA</sequence>
<dbReference type="Proteomes" id="UP000199134">
    <property type="component" value="Unassembled WGS sequence"/>
</dbReference>
<dbReference type="InterPro" id="IPR041459">
    <property type="entry name" value="MPTase-PolyVal"/>
</dbReference>
<reference evidence="4" key="1">
    <citation type="submission" date="2016-10" db="EMBL/GenBank/DDBJ databases">
        <authorList>
            <person name="de Groot N.N."/>
        </authorList>
    </citation>
    <scope>NUCLEOTIDE SEQUENCE [LARGE SCALE GENOMIC DNA]</scope>
    <source>
        <strain evidence="4">BP1-145</strain>
    </source>
</reference>
<protein>
    <submittedName>
        <fullName evidence="3">Antirestriction protein ArdC</fullName>
    </submittedName>
</protein>
<feature type="domain" description="N-terminal" evidence="1">
    <location>
        <begin position="7"/>
        <end position="132"/>
    </location>
</feature>
<organism evidence="3 4">
    <name type="scientific">Prevotella communis</name>
    <dbReference type="NCBI Taxonomy" id="2913614"/>
    <lineage>
        <taxon>Bacteria</taxon>
        <taxon>Pseudomonadati</taxon>
        <taxon>Bacteroidota</taxon>
        <taxon>Bacteroidia</taxon>
        <taxon>Bacteroidales</taxon>
        <taxon>Prevotellaceae</taxon>
        <taxon>Prevotella</taxon>
    </lineage>
</organism>
<dbReference type="Pfam" id="PF08401">
    <property type="entry name" value="ArdcN"/>
    <property type="match status" value="1"/>
</dbReference>
<evidence type="ECO:0000259" key="1">
    <source>
        <dbReference type="Pfam" id="PF08401"/>
    </source>
</evidence>
<evidence type="ECO:0000313" key="4">
    <source>
        <dbReference type="Proteomes" id="UP000199134"/>
    </source>
</evidence>
<name>A0A1H0H035_9BACT</name>
<accession>A0A1H0H035</accession>
<dbReference type="InterPro" id="IPR013610">
    <property type="entry name" value="ArdC_N"/>
</dbReference>
<dbReference type="RefSeq" id="WP_091853554.1">
    <property type="nucleotide sequence ID" value="NZ_FNIW01000010.1"/>
</dbReference>
<comment type="caution">
    <text evidence="3">The sequence shown here is derived from an EMBL/GenBank/DDBJ whole genome shotgun (WGS) entry which is preliminary data.</text>
</comment>
<proteinExistence type="predicted"/>
<dbReference type="OrthoDB" id="9792687at2"/>
<dbReference type="Pfam" id="PF18818">
    <property type="entry name" value="MPTase-PolyVal"/>
    <property type="match status" value="1"/>
</dbReference>
<gene>
    <name evidence="3" type="ORF">SAMN04487900_11057</name>
</gene>
<evidence type="ECO:0000259" key="2">
    <source>
        <dbReference type="Pfam" id="PF18818"/>
    </source>
</evidence>